<dbReference type="EMBL" id="JAACFV010000052">
    <property type="protein sequence ID" value="KAF7508562.1"/>
    <property type="molecule type" value="Genomic_DNA"/>
</dbReference>
<sequence length="372" mass="41152">MAVTRATETGTCALVFTINHAVMDELSSRTIDADIVSSLSGGTMCEKVSWSLFANAYRCYMSSLPAQEAIVTHLARFRGIVQLRASLWPQAAKPKKTANLLTTTISPSSSSSSSSNNNKNNSKAQEAVEMQNFTLSHTQARTIPSLYHTYQAHDIRPAIITKTAIVLFNASQTRTGTALLGIALSGRGWPFILDPLSTFLPSPHLIAGPAVSMCTDVVVLDAEESVGQLLTRLDAEQRILTRYSHCVLGPIVEGLSEQDRLVWARARKRIFNWLPFEDYVKYPTNADGIDVLRLLVNRGSKVDEPIDEFFWRCSMVATPGGEQRLKIEVETIRDIFDEEELKDIVGRLFEMVEKLTDEENSGRNVGEILGNA</sequence>
<comment type="caution">
    <text evidence="2">The sequence shown here is derived from an EMBL/GenBank/DDBJ whole genome shotgun (WGS) entry which is preliminary data.</text>
</comment>
<protein>
    <recommendedName>
        <fullName evidence="4">Condensation domain-containing protein</fullName>
    </recommendedName>
</protein>
<keyword evidence="3" id="KW-1185">Reference proteome</keyword>
<name>A0A8H7AIJ7_9EURO</name>
<feature type="compositionally biased region" description="Low complexity" evidence="1">
    <location>
        <begin position="108"/>
        <end position="123"/>
    </location>
</feature>
<evidence type="ECO:0000313" key="2">
    <source>
        <dbReference type="EMBL" id="KAF7508562.1"/>
    </source>
</evidence>
<dbReference type="SUPFAM" id="SSF52777">
    <property type="entry name" value="CoA-dependent acyltransferases"/>
    <property type="match status" value="1"/>
</dbReference>
<gene>
    <name evidence="2" type="ORF">GJ744_009111</name>
</gene>
<dbReference type="Gene3D" id="3.30.559.30">
    <property type="entry name" value="Nonribosomal peptide synthetase, condensation domain"/>
    <property type="match status" value="1"/>
</dbReference>
<organism evidence="2 3">
    <name type="scientific">Endocarpon pusillum</name>
    <dbReference type="NCBI Taxonomy" id="364733"/>
    <lineage>
        <taxon>Eukaryota</taxon>
        <taxon>Fungi</taxon>
        <taxon>Dikarya</taxon>
        <taxon>Ascomycota</taxon>
        <taxon>Pezizomycotina</taxon>
        <taxon>Eurotiomycetes</taxon>
        <taxon>Chaetothyriomycetidae</taxon>
        <taxon>Verrucariales</taxon>
        <taxon>Verrucariaceae</taxon>
        <taxon>Endocarpon</taxon>
    </lineage>
</organism>
<evidence type="ECO:0000313" key="3">
    <source>
        <dbReference type="Proteomes" id="UP000606974"/>
    </source>
</evidence>
<evidence type="ECO:0000256" key="1">
    <source>
        <dbReference type="SAM" id="MobiDB-lite"/>
    </source>
</evidence>
<reference evidence="2" key="1">
    <citation type="submission" date="2020-02" db="EMBL/GenBank/DDBJ databases">
        <authorList>
            <person name="Palmer J.M."/>
        </authorList>
    </citation>
    <scope>NUCLEOTIDE SEQUENCE</scope>
    <source>
        <strain evidence="2">EPUS1.4</strain>
        <tissue evidence="2">Thallus</tissue>
    </source>
</reference>
<proteinExistence type="predicted"/>
<dbReference type="Proteomes" id="UP000606974">
    <property type="component" value="Unassembled WGS sequence"/>
</dbReference>
<dbReference type="OrthoDB" id="10253869at2759"/>
<evidence type="ECO:0008006" key="4">
    <source>
        <dbReference type="Google" id="ProtNLM"/>
    </source>
</evidence>
<dbReference type="AlphaFoldDB" id="A0A8H7AIJ7"/>
<feature type="region of interest" description="Disordered" evidence="1">
    <location>
        <begin position="103"/>
        <end position="125"/>
    </location>
</feature>
<accession>A0A8H7AIJ7</accession>